<gene>
    <name evidence="3" type="ORF">PECAL_2P28600</name>
</gene>
<evidence type="ECO:0000313" key="4">
    <source>
        <dbReference type="Proteomes" id="UP000789595"/>
    </source>
</evidence>
<dbReference type="SMART" id="SM00248">
    <property type="entry name" value="ANK"/>
    <property type="match status" value="2"/>
</dbReference>
<dbReference type="OrthoDB" id="3246549at2759"/>
<dbReference type="EMBL" id="CAKKNE010000002">
    <property type="protein sequence ID" value="CAH0369725.1"/>
    <property type="molecule type" value="Genomic_DNA"/>
</dbReference>
<dbReference type="AlphaFoldDB" id="A0A8J2SD88"/>
<dbReference type="InterPro" id="IPR002110">
    <property type="entry name" value="Ankyrin_rpt"/>
</dbReference>
<dbReference type="Proteomes" id="UP000789595">
    <property type="component" value="Unassembled WGS sequence"/>
</dbReference>
<dbReference type="Pfam" id="PF12796">
    <property type="entry name" value="Ank_2"/>
    <property type="match status" value="1"/>
</dbReference>
<proteinExistence type="predicted"/>
<keyword evidence="4" id="KW-1185">Reference proteome</keyword>
<organism evidence="3 4">
    <name type="scientific">Pelagomonas calceolata</name>
    <dbReference type="NCBI Taxonomy" id="35677"/>
    <lineage>
        <taxon>Eukaryota</taxon>
        <taxon>Sar</taxon>
        <taxon>Stramenopiles</taxon>
        <taxon>Ochrophyta</taxon>
        <taxon>Pelagophyceae</taxon>
        <taxon>Pelagomonadales</taxon>
        <taxon>Pelagomonadaceae</taxon>
        <taxon>Pelagomonas</taxon>
    </lineage>
</organism>
<name>A0A8J2SD88_9STRA</name>
<dbReference type="InterPro" id="IPR036770">
    <property type="entry name" value="Ankyrin_rpt-contain_sf"/>
</dbReference>
<dbReference type="Gene3D" id="1.25.40.20">
    <property type="entry name" value="Ankyrin repeat-containing domain"/>
    <property type="match status" value="1"/>
</dbReference>
<dbReference type="GO" id="GO:0005737">
    <property type="term" value="C:cytoplasm"/>
    <property type="evidence" value="ECO:0007669"/>
    <property type="project" value="TreeGrafter"/>
</dbReference>
<keyword evidence="2" id="KW-0040">ANK repeat</keyword>
<evidence type="ECO:0000256" key="1">
    <source>
        <dbReference type="ARBA" id="ARBA00022737"/>
    </source>
</evidence>
<sequence length="230" mass="25260">MESEDDGERPGPIHDAAIECDVEALRSELARGVSANQRIPGNDNTPLHWLCYSDKADWAIGGAECFHVLLAAGADINAACDIFGDTPLSVAACRVHPSLQLLLEAGADVNLRPPDQLEGGPWNLTALEKVIMCRGYGARRRRAYPILLRAGSELPTAQFMQGERDRLGNGNGQGVFSEPYIEKVITAGSLANYERLHLTKLTSMFQPKFPFLPKEVIQRVVEFWSHAGDY</sequence>
<evidence type="ECO:0000256" key="2">
    <source>
        <dbReference type="ARBA" id="ARBA00023043"/>
    </source>
</evidence>
<dbReference type="SUPFAM" id="SSF48403">
    <property type="entry name" value="Ankyrin repeat"/>
    <property type="match status" value="1"/>
</dbReference>
<dbReference type="PANTHER" id="PTHR24189:SF50">
    <property type="entry name" value="ANKYRIN REPEAT AND SOCS BOX PROTEIN 2"/>
    <property type="match status" value="1"/>
</dbReference>
<evidence type="ECO:0000313" key="3">
    <source>
        <dbReference type="EMBL" id="CAH0369725.1"/>
    </source>
</evidence>
<reference evidence="3" key="1">
    <citation type="submission" date="2021-11" db="EMBL/GenBank/DDBJ databases">
        <authorList>
            <consortium name="Genoscope - CEA"/>
            <person name="William W."/>
        </authorList>
    </citation>
    <scope>NUCLEOTIDE SEQUENCE</scope>
</reference>
<dbReference type="PANTHER" id="PTHR24189">
    <property type="entry name" value="MYOTROPHIN"/>
    <property type="match status" value="1"/>
</dbReference>
<protein>
    <recommendedName>
        <fullName evidence="5">SOCS box domain-containing protein</fullName>
    </recommendedName>
</protein>
<dbReference type="InterPro" id="IPR050745">
    <property type="entry name" value="Multifunctional_regulatory"/>
</dbReference>
<accession>A0A8J2SD88</accession>
<keyword evidence="1" id="KW-0677">Repeat</keyword>
<dbReference type="GO" id="GO:0005634">
    <property type="term" value="C:nucleus"/>
    <property type="evidence" value="ECO:0007669"/>
    <property type="project" value="TreeGrafter"/>
</dbReference>
<evidence type="ECO:0008006" key="5">
    <source>
        <dbReference type="Google" id="ProtNLM"/>
    </source>
</evidence>
<comment type="caution">
    <text evidence="3">The sequence shown here is derived from an EMBL/GenBank/DDBJ whole genome shotgun (WGS) entry which is preliminary data.</text>
</comment>